<keyword evidence="1" id="KW-1133">Transmembrane helix</keyword>
<keyword evidence="1" id="KW-0812">Transmembrane</keyword>
<evidence type="ECO:0000313" key="2">
    <source>
        <dbReference type="EMBL" id="KZV94042.1"/>
    </source>
</evidence>
<dbReference type="EMBL" id="KV425979">
    <property type="protein sequence ID" value="KZV94042.1"/>
    <property type="molecule type" value="Genomic_DNA"/>
</dbReference>
<feature type="transmembrane region" description="Helical" evidence="1">
    <location>
        <begin position="102"/>
        <end position="122"/>
    </location>
</feature>
<keyword evidence="1" id="KW-0472">Membrane</keyword>
<evidence type="ECO:0000256" key="1">
    <source>
        <dbReference type="SAM" id="Phobius"/>
    </source>
</evidence>
<dbReference type="Pfam" id="PF08560">
    <property type="entry name" value="DUF1757"/>
    <property type="match status" value="1"/>
</dbReference>
<name>A0A165IY18_EXIGL</name>
<evidence type="ECO:0000313" key="3">
    <source>
        <dbReference type="Proteomes" id="UP000077266"/>
    </source>
</evidence>
<proteinExistence type="predicted"/>
<dbReference type="InterPro" id="IPR013869">
    <property type="entry name" value="DUF1757"/>
</dbReference>
<dbReference type="OrthoDB" id="2524788at2759"/>
<protein>
    <submittedName>
        <fullName evidence="2">Uncharacterized protein</fullName>
    </submittedName>
</protein>
<sequence length="164" mass="17246">MSIELTLPRDFDDGVRHAASLGWQIASIAAPPAYIAFVLARRGRSALSLNSVFRASWIGGVAGTGVGALAGYTRLKATDATRIHEQAMLRRYDASKVRRDDFSMVGAALGAVLAPALFWNYARAWNMVLGGAGLGCATGVLVHLGKGTTGKATDTTERAPTQPS</sequence>
<dbReference type="AlphaFoldDB" id="A0A165IY18"/>
<feature type="transmembrane region" description="Helical" evidence="1">
    <location>
        <begin position="20"/>
        <end position="40"/>
    </location>
</feature>
<dbReference type="InParanoid" id="A0A165IY18"/>
<feature type="transmembrane region" description="Helical" evidence="1">
    <location>
        <begin position="52"/>
        <end position="72"/>
    </location>
</feature>
<organism evidence="2 3">
    <name type="scientific">Exidia glandulosa HHB12029</name>
    <dbReference type="NCBI Taxonomy" id="1314781"/>
    <lineage>
        <taxon>Eukaryota</taxon>
        <taxon>Fungi</taxon>
        <taxon>Dikarya</taxon>
        <taxon>Basidiomycota</taxon>
        <taxon>Agaricomycotina</taxon>
        <taxon>Agaricomycetes</taxon>
        <taxon>Auriculariales</taxon>
        <taxon>Exidiaceae</taxon>
        <taxon>Exidia</taxon>
    </lineage>
</organism>
<dbReference type="Proteomes" id="UP000077266">
    <property type="component" value="Unassembled WGS sequence"/>
</dbReference>
<accession>A0A165IY18</accession>
<reference evidence="2 3" key="1">
    <citation type="journal article" date="2016" name="Mol. Biol. Evol.">
        <title>Comparative Genomics of Early-Diverging Mushroom-Forming Fungi Provides Insights into the Origins of Lignocellulose Decay Capabilities.</title>
        <authorList>
            <person name="Nagy L.G."/>
            <person name="Riley R."/>
            <person name="Tritt A."/>
            <person name="Adam C."/>
            <person name="Daum C."/>
            <person name="Floudas D."/>
            <person name="Sun H."/>
            <person name="Yadav J.S."/>
            <person name="Pangilinan J."/>
            <person name="Larsson K.H."/>
            <person name="Matsuura K."/>
            <person name="Barry K."/>
            <person name="Labutti K."/>
            <person name="Kuo R."/>
            <person name="Ohm R.A."/>
            <person name="Bhattacharya S.S."/>
            <person name="Shirouzu T."/>
            <person name="Yoshinaga Y."/>
            <person name="Martin F.M."/>
            <person name="Grigoriev I.V."/>
            <person name="Hibbett D.S."/>
        </authorList>
    </citation>
    <scope>NUCLEOTIDE SEQUENCE [LARGE SCALE GENOMIC DNA]</scope>
    <source>
        <strain evidence="2 3">HHB12029</strain>
    </source>
</reference>
<keyword evidence="3" id="KW-1185">Reference proteome</keyword>
<gene>
    <name evidence="2" type="ORF">EXIGLDRAFT_737493</name>
</gene>